<dbReference type="AlphaFoldDB" id="A0A2V1ATE6"/>
<keyword evidence="4 7" id="KW-1133">Transmembrane helix</keyword>
<name>A0A2V1ATE6_9ASCO</name>
<dbReference type="SUPFAM" id="SSF103473">
    <property type="entry name" value="MFS general substrate transporter"/>
    <property type="match status" value="1"/>
</dbReference>
<feature type="transmembrane region" description="Helical" evidence="7">
    <location>
        <begin position="110"/>
        <end position="129"/>
    </location>
</feature>
<keyword evidence="2" id="KW-0813">Transport</keyword>
<reference evidence="8 9" key="1">
    <citation type="submission" date="2017-12" db="EMBL/GenBank/DDBJ databases">
        <title>Genome Sequence of a Multidrug-Resistant Candida haemulonii Isolate from a Patient with Chronic Leg Ulcers in Israel.</title>
        <authorList>
            <person name="Chow N.A."/>
            <person name="Gade L."/>
            <person name="Batra D."/>
            <person name="Rowe L.A."/>
            <person name="Ben-Ami R."/>
            <person name="Loparev V.N."/>
            <person name="Litvintseva A.P."/>
        </authorList>
    </citation>
    <scope>NUCLEOTIDE SEQUENCE [LARGE SCALE GENOMIC DNA]</scope>
    <source>
        <strain evidence="8 9">B11899</strain>
    </source>
</reference>
<organism evidence="8 9">
    <name type="scientific">Candidozyma haemuli</name>
    <dbReference type="NCBI Taxonomy" id="45357"/>
    <lineage>
        <taxon>Eukaryota</taxon>
        <taxon>Fungi</taxon>
        <taxon>Dikarya</taxon>
        <taxon>Ascomycota</taxon>
        <taxon>Saccharomycotina</taxon>
        <taxon>Pichiomycetes</taxon>
        <taxon>Metschnikowiaceae</taxon>
        <taxon>Candidozyma</taxon>
    </lineage>
</organism>
<dbReference type="OrthoDB" id="6730379at2759"/>
<feature type="transmembrane region" description="Helical" evidence="7">
    <location>
        <begin position="368"/>
        <end position="389"/>
    </location>
</feature>
<dbReference type="Gene3D" id="1.20.1250.20">
    <property type="entry name" value="MFS general substrate transporter like domains"/>
    <property type="match status" value="2"/>
</dbReference>
<accession>A0A2V1ATE6</accession>
<feature type="transmembrane region" description="Helical" evidence="7">
    <location>
        <begin position="199"/>
        <end position="221"/>
    </location>
</feature>
<comment type="caution">
    <text evidence="8">The sequence shown here is derived from an EMBL/GenBank/DDBJ whole genome shotgun (WGS) entry which is preliminary data.</text>
</comment>
<keyword evidence="3 7" id="KW-0812">Transmembrane</keyword>
<feature type="transmembrane region" description="Helical" evidence="7">
    <location>
        <begin position="426"/>
        <end position="443"/>
    </location>
</feature>
<dbReference type="RefSeq" id="XP_025341972.1">
    <property type="nucleotide sequence ID" value="XM_025488164.1"/>
</dbReference>
<feature type="transmembrane region" description="Helical" evidence="7">
    <location>
        <begin position="455"/>
        <end position="480"/>
    </location>
</feature>
<proteinExistence type="inferred from homology"/>
<feature type="transmembrane region" description="Helical" evidence="7">
    <location>
        <begin position="340"/>
        <end position="361"/>
    </location>
</feature>
<feature type="transmembrane region" description="Helical" evidence="7">
    <location>
        <begin position="164"/>
        <end position="187"/>
    </location>
</feature>
<feature type="transmembrane region" description="Helical" evidence="7">
    <location>
        <begin position="304"/>
        <end position="328"/>
    </location>
</feature>
<gene>
    <name evidence="8" type="ORF">CXQ85_004550</name>
</gene>
<keyword evidence="5 7" id="KW-0472">Membrane</keyword>
<evidence type="ECO:0008006" key="10">
    <source>
        <dbReference type="Google" id="ProtNLM"/>
    </source>
</evidence>
<dbReference type="FunFam" id="1.20.1250.20:FF:000064">
    <property type="entry name" value="MFS allantoate transporter"/>
    <property type="match status" value="1"/>
</dbReference>
<dbReference type="VEuPathDB" id="FungiDB:CXQ85_004550"/>
<dbReference type="STRING" id="45357.A0A2V1ATE6"/>
<dbReference type="GO" id="GO:0016020">
    <property type="term" value="C:membrane"/>
    <property type="evidence" value="ECO:0007669"/>
    <property type="project" value="UniProtKB-SubCell"/>
</dbReference>
<keyword evidence="9" id="KW-1185">Reference proteome</keyword>
<evidence type="ECO:0000256" key="7">
    <source>
        <dbReference type="SAM" id="Phobius"/>
    </source>
</evidence>
<evidence type="ECO:0000256" key="2">
    <source>
        <dbReference type="ARBA" id="ARBA00022448"/>
    </source>
</evidence>
<feature type="transmembrane region" description="Helical" evidence="7">
    <location>
        <begin position="66"/>
        <end position="84"/>
    </location>
</feature>
<sequence length="520" mass="57903">MGQDDKKSGASVSIADVDVENGITSYISPTTGKALHLAETKDEALDYIMSQDEERPILDEETDRKLLFKIDCCVLPVVCLLYAVQFMDKSSNAMAAVMGLREDLNMEGNMYSWTGSAFYLGYLAFELPCSYTLQKFPVITTVSIFIVLWGIVLCLHAVPNYEGFIALRTLLGALESSVTPAFVIVTSQWYKKEEAFFRTALWFSFNGVGVMLGSSAVALSLYNNMDGYAIEAWRLIFIITGAITIFMGFVVFFHLPNKPTEAWFLTDHEKRLVVERIRSNQQGFGNKTFKKYQLIEAITDIKTWLYFFIGVATTIPNGGLTNFSSILLHESFGYGVPETLKIQTVCGAIELVGCSLFGYAYKFYPKRLFWANAANIVVLVGLCLVAFAPDKHAQLGGYCLFYVCPVVMICGLSSSASNVAGHTKKVTVNALFLIGYCTGNLVGPQTFRAEQAPDYVGAKVAMVICTAFTSVFMAMVWIVMARENRIRDAKGDNHEQFDKIEDLEFADLTDKENPLFRYTI</sequence>
<evidence type="ECO:0000313" key="8">
    <source>
        <dbReference type="EMBL" id="PVH21032.1"/>
    </source>
</evidence>
<comment type="subcellular location">
    <subcellularLocation>
        <location evidence="1">Membrane</location>
        <topology evidence="1">Multi-pass membrane protein</topology>
    </subcellularLocation>
</comment>
<evidence type="ECO:0000256" key="4">
    <source>
        <dbReference type="ARBA" id="ARBA00022989"/>
    </source>
</evidence>
<evidence type="ECO:0000313" key="9">
    <source>
        <dbReference type="Proteomes" id="UP000244309"/>
    </source>
</evidence>
<evidence type="ECO:0000256" key="1">
    <source>
        <dbReference type="ARBA" id="ARBA00004141"/>
    </source>
</evidence>
<feature type="transmembrane region" description="Helical" evidence="7">
    <location>
        <begin position="136"/>
        <end position="158"/>
    </location>
</feature>
<dbReference type="InterPro" id="IPR011701">
    <property type="entry name" value="MFS"/>
</dbReference>
<dbReference type="CDD" id="cd17327">
    <property type="entry name" value="MFS_FEN2_like"/>
    <property type="match status" value="1"/>
</dbReference>
<dbReference type="GeneID" id="37009880"/>
<evidence type="ECO:0000256" key="5">
    <source>
        <dbReference type="ARBA" id="ARBA00023136"/>
    </source>
</evidence>
<feature type="transmembrane region" description="Helical" evidence="7">
    <location>
        <begin position="233"/>
        <end position="255"/>
    </location>
</feature>
<protein>
    <recommendedName>
        <fullName evidence="10">Major facilitator superfamily (MFS) profile domain-containing protein</fullName>
    </recommendedName>
</protein>
<comment type="similarity">
    <text evidence="6">Belongs to the major facilitator superfamily. Allantoate permease family.</text>
</comment>
<dbReference type="InterPro" id="IPR036259">
    <property type="entry name" value="MFS_trans_sf"/>
</dbReference>
<evidence type="ECO:0000256" key="3">
    <source>
        <dbReference type="ARBA" id="ARBA00022692"/>
    </source>
</evidence>
<dbReference type="PANTHER" id="PTHR43791:SF1">
    <property type="entry name" value="ALLANTOATE PERMEASE"/>
    <property type="match status" value="1"/>
</dbReference>
<dbReference type="Proteomes" id="UP000244309">
    <property type="component" value="Unassembled WGS sequence"/>
</dbReference>
<dbReference type="Pfam" id="PF07690">
    <property type="entry name" value="MFS_1"/>
    <property type="match status" value="1"/>
</dbReference>
<dbReference type="GO" id="GO:0022857">
    <property type="term" value="F:transmembrane transporter activity"/>
    <property type="evidence" value="ECO:0007669"/>
    <property type="project" value="InterPro"/>
</dbReference>
<evidence type="ECO:0000256" key="6">
    <source>
        <dbReference type="ARBA" id="ARBA00037968"/>
    </source>
</evidence>
<feature type="transmembrane region" description="Helical" evidence="7">
    <location>
        <begin position="395"/>
        <end position="414"/>
    </location>
</feature>
<dbReference type="EMBL" id="PKFO01000004">
    <property type="protein sequence ID" value="PVH21032.1"/>
    <property type="molecule type" value="Genomic_DNA"/>
</dbReference>
<dbReference type="PANTHER" id="PTHR43791">
    <property type="entry name" value="PERMEASE-RELATED"/>
    <property type="match status" value="1"/>
</dbReference>